<dbReference type="KEGG" id="dpp:DICPUDRAFT_83186"/>
<protein>
    <submittedName>
        <fullName evidence="1">Uncharacterized protein</fullName>
    </submittedName>
</protein>
<dbReference type="FunCoup" id="F0ZYT1">
    <property type="interactions" value="140"/>
</dbReference>
<gene>
    <name evidence="1" type="ORF">DICPUDRAFT_83186</name>
</gene>
<dbReference type="GeneID" id="10508454"/>
<organism evidence="1 2">
    <name type="scientific">Dictyostelium purpureum</name>
    <name type="common">Slime mold</name>
    <dbReference type="NCBI Taxonomy" id="5786"/>
    <lineage>
        <taxon>Eukaryota</taxon>
        <taxon>Amoebozoa</taxon>
        <taxon>Evosea</taxon>
        <taxon>Eumycetozoa</taxon>
        <taxon>Dictyostelia</taxon>
        <taxon>Dictyosteliales</taxon>
        <taxon>Dictyosteliaceae</taxon>
        <taxon>Dictyostelium</taxon>
    </lineage>
</organism>
<dbReference type="AlphaFoldDB" id="F0ZYT1"/>
<keyword evidence="2" id="KW-1185">Reference proteome</keyword>
<reference evidence="2" key="1">
    <citation type="journal article" date="2011" name="Genome Biol.">
        <title>Comparative genomics of the social amoebae Dictyostelium discoideum and Dictyostelium purpureum.</title>
        <authorList>
            <consortium name="US DOE Joint Genome Institute (JGI-PGF)"/>
            <person name="Sucgang R."/>
            <person name="Kuo A."/>
            <person name="Tian X."/>
            <person name="Salerno W."/>
            <person name="Parikh A."/>
            <person name="Feasley C.L."/>
            <person name="Dalin E."/>
            <person name="Tu H."/>
            <person name="Huang E."/>
            <person name="Barry K."/>
            <person name="Lindquist E."/>
            <person name="Shapiro H."/>
            <person name="Bruce D."/>
            <person name="Schmutz J."/>
            <person name="Salamov A."/>
            <person name="Fey P."/>
            <person name="Gaudet P."/>
            <person name="Anjard C."/>
            <person name="Babu M.M."/>
            <person name="Basu S."/>
            <person name="Bushmanova Y."/>
            <person name="van der Wel H."/>
            <person name="Katoh-Kurasawa M."/>
            <person name="Dinh C."/>
            <person name="Coutinho P.M."/>
            <person name="Saito T."/>
            <person name="Elias M."/>
            <person name="Schaap P."/>
            <person name="Kay R.R."/>
            <person name="Henrissat B."/>
            <person name="Eichinger L."/>
            <person name="Rivero F."/>
            <person name="Putnam N.H."/>
            <person name="West C.M."/>
            <person name="Loomis W.F."/>
            <person name="Chisholm R.L."/>
            <person name="Shaulsky G."/>
            <person name="Strassmann J.E."/>
            <person name="Queller D.C."/>
            <person name="Kuspa A."/>
            <person name="Grigoriev I.V."/>
        </authorList>
    </citation>
    <scope>NUCLEOTIDE SEQUENCE [LARGE SCALE GENOMIC DNA]</scope>
    <source>
        <strain evidence="2">QSDP1</strain>
    </source>
</reference>
<accession>F0ZYT1</accession>
<evidence type="ECO:0000313" key="1">
    <source>
        <dbReference type="EMBL" id="EGC30898.1"/>
    </source>
</evidence>
<dbReference type="Proteomes" id="UP000001064">
    <property type="component" value="Unassembled WGS sequence"/>
</dbReference>
<dbReference type="OMA" id="HISNNER"/>
<name>F0ZYT1_DICPU</name>
<dbReference type="eggNOG" id="ENOG502RG97">
    <property type="taxonomic scope" value="Eukaryota"/>
</dbReference>
<dbReference type="RefSeq" id="XP_003292571.1">
    <property type="nucleotide sequence ID" value="XM_003292523.1"/>
</dbReference>
<dbReference type="OrthoDB" id="20631at2759"/>
<dbReference type="EMBL" id="GL871292">
    <property type="protein sequence ID" value="EGC30898.1"/>
    <property type="molecule type" value="Genomic_DNA"/>
</dbReference>
<dbReference type="InParanoid" id="F0ZYT1"/>
<proteinExistence type="predicted"/>
<dbReference type="VEuPathDB" id="AmoebaDB:DICPUDRAFT_83186"/>
<sequence>MYSLAIKYNEGHSLRDKGNNVSPASLSFHSYYLDHLSNNNPYGSLINCLKLNNHNVVVHNDSDPTNQSTDNRILIGSTELLNNLNLVKHHVAKRNPIVLVNVNNKEKENFCALLDNVCIDGHSNILAYIPKSSKDDVEYHSTFHWLNESDSTITTFNDTFGDYSSFTPSYADNLESLESIVDLMVNNLRGTGSEGDDGPSAPLTPPKNASIPFKYFETTMAKSFDANISPLMSSKVSKQSISFSVTNQVYLYKDIPNKCIYSLFYQTGYIFPSKLGINDPHNALGSFTTSFAISNTPTIDSNVPNYRTFSVLSSSPQTVDQTHTVESTVSTEMSIGVSFDVTPDGPGGGISFSDTWSSSHTVSNNINDYGVNEMTDPYTSVTSWVYHQQYPWDVYTSGVNNFIHWYKSAYDSNGNVAQPPPLSTSTLQTATSWKWKSSLDLIDSNQELNVQISHLIDLSYCLVQTPSFLNQDKHHRLYYNNPKFSFSLNYNFNDFN</sequence>
<evidence type="ECO:0000313" key="2">
    <source>
        <dbReference type="Proteomes" id="UP000001064"/>
    </source>
</evidence>